<keyword evidence="5" id="KW-1185">Reference proteome</keyword>
<dbReference type="Pfam" id="PF00534">
    <property type="entry name" value="Glycos_transf_1"/>
    <property type="match status" value="1"/>
</dbReference>
<evidence type="ECO:0000259" key="2">
    <source>
        <dbReference type="Pfam" id="PF13439"/>
    </source>
</evidence>
<dbReference type="EMBL" id="AOLR01000069">
    <property type="protein sequence ID" value="EMA07797.1"/>
    <property type="molecule type" value="Genomic_DNA"/>
</dbReference>
<evidence type="ECO:0000313" key="3">
    <source>
        <dbReference type="EMBL" id="EMA07797.1"/>
    </source>
</evidence>
<dbReference type="KEGG" id="hsin:KDQ40_05105"/>
<dbReference type="EMBL" id="CP073366">
    <property type="protein sequence ID" value="QUJ73131.1"/>
    <property type="molecule type" value="Genomic_DNA"/>
</dbReference>
<dbReference type="AlphaFoldDB" id="M0JF87"/>
<keyword evidence="3" id="KW-0808">Transferase</keyword>
<dbReference type="RefSeq" id="WP_004966873.1">
    <property type="nucleotide sequence ID" value="NZ_AOLR01000069.1"/>
</dbReference>
<dbReference type="Pfam" id="PF13439">
    <property type="entry name" value="Glyco_transf_4"/>
    <property type="match status" value="1"/>
</dbReference>
<feature type="domain" description="Glycosyl transferase family 1" evidence="1">
    <location>
        <begin position="204"/>
        <end position="357"/>
    </location>
</feature>
<sequence>MHVGIITPRYPPNGDGGGAVSSQLLARMLASHKEISKVSVYTFDGNGPTKQNGVTINRYSAPSIFSFEILNTYAYFKLRSRLDDDGVDILHSYNMRLHPVVGHLSNKLSIPSVASLNSYAFIPYRDINIPVNNLLEIYKTMSKKTAGPILRNRMRNIDSFIAISSTVANIYYDEMFPNQNIETIPNMYEPDMFESITEDNSTVNNTMDEVFDILYVGSLRETKGVEYLVKAATHLPTSYQISIAGGGKNKPNLQQLSKELNVDEQVTFFGRVPHKDIKKLYAQADLFVHPGIWPEPFGRTILEAMQYRLPVVATNIGGPAEVIPHEECLCNPEDEVALARTIKRVLSNSTNYGKKNHIYVQQTYSPDVVIPKILDVYKSISSSD</sequence>
<reference evidence="4" key="2">
    <citation type="submission" date="2021-04" db="EMBL/GenBank/DDBJ databases">
        <title>Complete Genome sequence and Methylome Analysis of the Haloarchaeon Haloarcula sinaiiensis.</title>
        <authorList>
            <person name="Fomenkov A."/>
            <person name="DasSarma P."/>
            <person name="DasSarma S."/>
            <person name="Roberts R.J."/>
        </authorList>
    </citation>
    <scope>NUCLEOTIDE SEQUENCE</scope>
    <source>
        <strain evidence="4">ATCC 33800</strain>
    </source>
</reference>
<dbReference type="GO" id="GO:0016757">
    <property type="term" value="F:glycosyltransferase activity"/>
    <property type="evidence" value="ECO:0007669"/>
    <property type="project" value="InterPro"/>
</dbReference>
<proteinExistence type="predicted"/>
<dbReference type="InterPro" id="IPR050194">
    <property type="entry name" value="Glycosyltransferase_grp1"/>
</dbReference>
<dbReference type="SUPFAM" id="SSF53756">
    <property type="entry name" value="UDP-Glycosyltransferase/glycogen phosphorylase"/>
    <property type="match status" value="1"/>
</dbReference>
<dbReference type="InterPro" id="IPR001296">
    <property type="entry name" value="Glyco_trans_1"/>
</dbReference>
<dbReference type="CDD" id="cd03801">
    <property type="entry name" value="GT4_PimA-like"/>
    <property type="match status" value="1"/>
</dbReference>
<reference evidence="3 5" key="1">
    <citation type="journal article" date="2014" name="PLoS Genet.">
        <title>Phylogenetically driven sequencing of extremely halophilic archaea reveals strategies for static and dynamic osmo-response.</title>
        <authorList>
            <person name="Becker E.A."/>
            <person name="Seitzer P.M."/>
            <person name="Tritt A."/>
            <person name="Larsen D."/>
            <person name="Krusor M."/>
            <person name="Yao A.I."/>
            <person name="Wu D."/>
            <person name="Madern D."/>
            <person name="Eisen J.A."/>
            <person name="Darling A.E."/>
            <person name="Facciotti M.T."/>
        </authorList>
    </citation>
    <scope>NUCLEOTIDE SEQUENCE [LARGE SCALE GENOMIC DNA]</scope>
    <source>
        <strain evidence="3 5">ATCC 33800</strain>
    </source>
</reference>
<accession>M0JF87</accession>
<dbReference type="PANTHER" id="PTHR45947:SF3">
    <property type="entry name" value="SULFOQUINOVOSYL TRANSFERASE SQD2"/>
    <property type="match status" value="1"/>
</dbReference>
<organism evidence="3 5">
    <name type="scientific">Haloarcula marismortui ATCC 33800</name>
    <dbReference type="NCBI Taxonomy" id="662476"/>
    <lineage>
        <taxon>Archaea</taxon>
        <taxon>Methanobacteriati</taxon>
        <taxon>Methanobacteriota</taxon>
        <taxon>Stenosarchaea group</taxon>
        <taxon>Halobacteria</taxon>
        <taxon>Halobacteriales</taxon>
        <taxon>Haloarculaceae</taxon>
        <taxon>Haloarcula</taxon>
    </lineage>
</organism>
<evidence type="ECO:0000259" key="1">
    <source>
        <dbReference type="Pfam" id="PF00534"/>
    </source>
</evidence>
<evidence type="ECO:0000313" key="5">
    <source>
        <dbReference type="Proteomes" id="UP000011659"/>
    </source>
</evidence>
<name>M0JF87_9EURY</name>
<protein>
    <submittedName>
        <fullName evidence="4">Glycosyltransferase family 4 protein</fullName>
    </submittedName>
    <submittedName>
        <fullName evidence="3">Group 1 glycosyl transferase</fullName>
    </submittedName>
</protein>
<dbReference type="PANTHER" id="PTHR45947">
    <property type="entry name" value="SULFOQUINOVOSYL TRANSFERASE SQD2"/>
    <property type="match status" value="1"/>
</dbReference>
<dbReference type="InterPro" id="IPR028098">
    <property type="entry name" value="Glyco_trans_4-like_N"/>
</dbReference>
<dbReference type="Proteomes" id="UP000011659">
    <property type="component" value="Unassembled WGS sequence"/>
</dbReference>
<dbReference type="PATRIC" id="fig|662476.7.peg.4210"/>
<feature type="domain" description="Glycosyltransferase subfamily 4-like N-terminal" evidence="2">
    <location>
        <begin position="16"/>
        <end position="188"/>
    </location>
</feature>
<dbReference type="Gene3D" id="3.40.50.2000">
    <property type="entry name" value="Glycogen Phosphorylase B"/>
    <property type="match status" value="2"/>
</dbReference>
<gene>
    <name evidence="3" type="ORF">C436_21210</name>
    <name evidence="4" type="ORF">KDQ40_05105</name>
</gene>
<dbReference type="Proteomes" id="UP000682967">
    <property type="component" value="Chromosome"/>
</dbReference>
<dbReference type="OrthoDB" id="220209at2157"/>
<evidence type="ECO:0000313" key="4">
    <source>
        <dbReference type="EMBL" id="QUJ73131.1"/>
    </source>
</evidence>